<dbReference type="Proteomes" id="UP000254467">
    <property type="component" value="Unassembled WGS sequence"/>
</dbReference>
<dbReference type="Pfam" id="PF26572">
    <property type="entry name" value="DUF8185"/>
    <property type="match status" value="1"/>
</dbReference>
<dbReference type="InterPro" id="IPR016601">
    <property type="entry name" value="UCP012637"/>
</dbReference>
<protein>
    <submittedName>
        <fullName evidence="3">Uncharacterized protein</fullName>
    </submittedName>
</protein>
<dbReference type="InterPro" id="IPR058323">
    <property type="entry name" value="DUF8010"/>
</dbReference>
<keyword evidence="4" id="KW-1185">Reference proteome</keyword>
<evidence type="ECO:0000313" key="4">
    <source>
        <dbReference type="Proteomes" id="UP000254467"/>
    </source>
</evidence>
<dbReference type="InterPro" id="IPR058498">
    <property type="entry name" value="DUF8185"/>
</dbReference>
<reference evidence="3 4" key="1">
    <citation type="submission" date="2018-06" db="EMBL/GenBank/DDBJ databases">
        <authorList>
            <consortium name="Pathogen Informatics"/>
            <person name="Doyle S."/>
        </authorList>
    </citation>
    <scope>NUCLEOTIDE SEQUENCE [LARGE SCALE GENOMIC DNA]</scope>
    <source>
        <strain evidence="3 4">NCTC11862</strain>
    </source>
</reference>
<dbReference type="Pfam" id="PF26035">
    <property type="entry name" value="DUF8010"/>
    <property type="match status" value="1"/>
</dbReference>
<sequence>MTDESLTITDGAAGLRSLVGRTVGMDASASARFSARDDGTVDVFVSTPFEVIASRRVVGTCSRDGAVVSATDLLDALTEGRSYVGAARDPNWIGALPPKTGFVEREVLPVTVVRGLADQGQDLARQFSGPLGPPKSLLDQTVITIDDEVEIPMRMIFACTSLGLIPGFSAPVEIPRHLRVSTVGRWTRLDAPFGSVYHSAGLGLSV</sequence>
<dbReference type="RefSeq" id="WP_018582188.1">
    <property type="nucleotide sequence ID" value="NZ_LDYD01000007.1"/>
</dbReference>
<name>A0A376CJL9_9CORY</name>
<gene>
    <name evidence="3" type="ORF">NCTC11862_00448</name>
</gene>
<dbReference type="PIRSF" id="PIRSF012637">
    <property type="entry name" value="UCP012637"/>
    <property type="match status" value="1"/>
</dbReference>
<dbReference type="AlphaFoldDB" id="A0A376CJL9"/>
<feature type="domain" description="DUF8010" evidence="1">
    <location>
        <begin position="1"/>
        <end position="93"/>
    </location>
</feature>
<organism evidence="3 4">
    <name type="scientific">Corynebacterium pilosum</name>
    <dbReference type="NCBI Taxonomy" id="35756"/>
    <lineage>
        <taxon>Bacteria</taxon>
        <taxon>Bacillati</taxon>
        <taxon>Actinomycetota</taxon>
        <taxon>Actinomycetes</taxon>
        <taxon>Mycobacteriales</taxon>
        <taxon>Corynebacteriaceae</taxon>
        <taxon>Corynebacterium</taxon>
    </lineage>
</organism>
<feature type="domain" description="DUF8185" evidence="2">
    <location>
        <begin position="97"/>
        <end position="200"/>
    </location>
</feature>
<dbReference type="EMBL" id="UFXQ01000001">
    <property type="protein sequence ID" value="STC68686.1"/>
    <property type="molecule type" value="Genomic_DNA"/>
</dbReference>
<evidence type="ECO:0000313" key="3">
    <source>
        <dbReference type="EMBL" id="STC68686.1"/>
    </source>
</evidence>
<evidence type="ECO:0000259" key="1">
    <source>
        <dbReference type="Pfam" id="PF26035"/>
    </source>
</evidence>
<dbReference type="OrthoDB" id="5178111at2"/>
<dbReference type="STRING" id="35756.GCA_001044155_01816"/>
<evidence type="ECO:0000259" key="2">
    <source>
        <dbReference type="Pfam" id="PF26572"/>
    </source>
</evidence>
<proteinExistence type="predicted"/>
<accession>A0A376CJL9</accession>